<evidence type="ECO:0000256" key="1">
    <source>
        <dbReference type="SAM" id="Phobius"/>
    </source>
</evidence>
<reference evidence="2 3" key="1">
    <citation type="submission" date="2019-07" db="EMBL/GenBank/DDBJ databases">
        <title>Whole genome shotgun sequence of Cerasibacillus quisquiliarum NBRC 102429.</title>
        <authorList>
            <person name="Hosoyama A."/>
            <person name="Uohara A."/>
            <person name="Ohji S."/>
            <person name="Ichikawa N."/>
        </authorList>
    </citation>
    <scope>NUCLEOTIDE SEQUENCE [LARGE SCALE GENOMIC DNA]</scope>
    <source>
        <strain evidence="2 3">NBRC 102429</strain>
    </source>
</reference>
<keyword evidence="1" id="KW-0472">Membrane</keyword>
<feature type="transmembrane region" description="Helical" evidence="1">
    <location>
        <begin position="7"/>
        <end position="30"/>
    </location>
</feature>
<feature type="transmembrane region" description="Helical" evidence="1">
    <location>
        <begin position="68"/>
        <end position="87"/>
    </location>
</feature>
<dbReference type="Pfam" id="PF12670">
    <property type="entry name" value="DUF3792"/>
    <property type="match status" value="1"/>
</dbReference>
<dbReference type="AlphaFoldDB" id="A0A511UWM6"/>
<proteinExistence type="predicted"/>
<evidence type="ECO:0008006" key="4">
    <source>
        <dbReference type="Google" id="ProtNLM"/>
    </source>
</evidence>
<name>A0A511UWM6_9BACI</name>
<feature type="transmembrane region" description="Helical" evidence="1">
    <location>
        <begin position="99"/>
        <end position="121"/>
    </location>
</feature>
<dbReference type="InterPro" id="IPR023804">
    <property type="entry name" value="DUF3792_TM"/>
</dbReference>
<dbReference type="RefSeq" id="WP_371862305.1">
    <property type="nucleotide sequence ID" value="NZ_BJXW01000012.1"/>
</dbReference>
<dbReference type="EMBL" id="BJXW01000012">
    <property type="protein sequence ID" value="GEN30994.1"/>
    <property type="molecule type" value="Genomic_DNA"/>
</dbReference>
<dbReference type="NCBIfam" id="TIGR04086">
    <property type="entry name" value="TIGR04086_membr"/>
    <property type="match status" value="1"/>
</dbReference>
<keyword evidence="1" id="KW-1133">Transmembrane helix</keyword>
<accession>A0A511UWM6</accession>
<protein>
    <recommendedName>
        <fullName evidence="4">TIGR04086 family membrane protein</fullName>
    </recommendedName>
</protein>
<keyword evidence="1" id="KW-0812">Transmembrane</keyword>
<feature type="transmembrane region" description="Helical" evidence="1">
    <location>
        <begin position="42"/>
        <end position="61"/>
    </location>
</feature>
<organism evidence="2 3">
    <name type="scientific">Cerasibacillus quisquiliarum</name>
    <dbReference type="NCBI Taxonomy" id="227865"/>
    <lineage>
        <taxon>Bacteria</taxon>
        <taxon>Bacillati</taxon>
        <taxon>Bacillota</taxon>
        <taxon>Bacilli</taxon>
        <taxon>Bacillales</taxon>
        <taxon>Bacillaceae</taxon>
        <taxon>Cerasibacillus</taxon>
    </lineage>
</organism>
<keyword evidence="3" id="KW-1185">Reference proteome</keyword>
<dbReference type="Proteomes" id="UP000321491">
    <property type="component" value="Unassembled WGS sequence"/>
</dbReference>
<gene>
    <name evidence="2" type="ORF">CQU01_12320</name>
</gene>
<evidence type="ECO:0000313" key="2">
    <source>
        <dbReference type="EMBL" id="GEN30994.1"/>
    </source>
</evidence>
<evidence type="ECO:0000313" key="3">
    <source>
        <dbReference type="Proteomes" id="UP000321491"/>
    </source>
</evidence>
<comment type="caution">
    <text evidence="2">The sequence shown here is derived from an EMBL/GenBank/DDBJ whole genome shotgun (WGS) entry which is preliminary data.</text>
</comment>
<sequence>MRQHVSSLFYGWIMILSIILLTSFLLALLLRFTELNEPTLSWITLGVGIIAFFSGGVIAGMKGKSKGWMTGMLTGTTMTLFIFLIQYLGYKQGFSFEQFLFHIGYICAALFGGVIGVNLAVES</sequence>